<dbReference type="RefSeq" id="WP_301192633.1">
    <property type="nucleotide sequence ID" value="NZ_JAPDPJ010000081.1"/>
</dbReference>
<reference evidence="1" key="1">
    <citation type="submission" date="2022-10" db="EMBL/GenBank/DDBJ databases">
        <authorList>
            <person name="Yu W.X."/>
        </authorList>
    </citation>
    <scope>NUCLEOTIDE SEQUENCE</scope>
    <source>
        <strain evidence="1">AAT</strain>
    </source>
</reference>
<accession>A0AAE3SHC5</accession>
<proteinExistence type="predicted"/>
<dbReference type="PANTHER" id="PTHR37805">
    <property type="entry name" value="CYTOPLASMIC PROTEIN-RELATED"/>
    <property type="match status" value="1"/>
</dbReference>
<comment type="caution">
    <text evidence="1">The sequence shown here is derived from an EMBL/GenBank/DDBJ whole genome shotgun (WGS) entry which is preliminary data.</text>
</comment>
<dbReference type="AlphaFoldDB" id="A0AAE3SHC5"/>
<keyword evidence="2" id="KW-1185">Reference proteome</keyword>
<sequence length="155" mass="18396">MNNNIVLRSLRFTFDFNDDTMIKIFSLGNEKVTRAQVSDWLKKDTDEEFKTIIDSYLSAFLNGLIVLKRGKQEGKEIKNEKKLNNNQVLRKLKIALSLKDEDMLEILDLVDMKVSKHELSAFFRKPDQNQFRMCKDQILRKFLFGIQKKYRKDIE</sequence>
<name>A0AAE3SHC5_9BACT</name>
<evidence type="ECO:0000313" key="2">
    <source>
        <dbReference type="Proteomes" id="UP001209229"/>
    </source>
</evidence>
<dbReference type="PANTHER" id="PTHR37805:SF1">
    <property type="entry name" value="CYTOPLASMIC PROTEIN"/>
    <property type="match status" value="1"/>
</dbReference>
<dbReference type="Proteomes" id="UP001209229">
    <property type="component" value="Unassembled WGS sequence"/>
</dbReference>
<protein>
    <submittedName>
        <fullName evidence="1">DUF1456 family protein</fullName>
    </submittedName>
</protein>
<dbReference type="InterPro" id="IPR009921">
    <property type="entry name" value="YehS-like"/>
</dbReference>
<gene>
    <name evidence="1" type="ORF">OM075_21605</name>
</gene>
<organism evidence="1 2">
    <name type="scientific">Plebeiibacterium sediminum</name>
    <dbReference type="NCBI Taxonomy" id="2992112"/>
    <lineage>
        <taxon>Bacteria</taxon>
        <taxon>Pseudomonadati</taxon>
        <taxon>Bacteroidota</taxon>
        <taxon>Bacteroidia</taxon>
        <taxon>Marinilabiliales</taxon>
        <taxon>Marinilabiliaceae</taxon>
        <taxon>Plebeiibacterium</taxon>
    </lineage>
</organism>
<dbReference type="EMBL" id="JAPDPJ010000081">
    <property type="protein sequence ID" value="MCW3789077.1"/>
    <property type="molecule type" value="Genomic_DNA"/>
</dbReference>
<evidence type="ECO:0000313" key="1">
    <source>
        <dbReference type="EMBL" id="MCW3789077.1"/>
    </source>
</evidence>
<dbReference type="Pfam" id="PF07308">
    <property type="entry name" value="DUF1456"/>
    <property type="match status" value="2"/>
</dbReference>